<dbReference type="PANTHER" id="PTHR11360">
    <property type="entry name" value="MONOCARBOXYLATE TRANSPORTER"/>
    <property type="match status" value="1"/>
</dbReference>
<keyword evidence="2" id="KW-0472">Membrane</keyword>
<dbReference type="Pfam" id="PF07690">
    <property type="entry name" value="MFS_1"/>
    <property type="match status" value="1"/>
</dbReference>
<evidence type="ECO:0000313" key="5">
    <source>
        <dbReference type="Proteomes" id="UP000230750"/>
    </source>
</evidence>
<dbReference type="GO" id="GO:0008028">
    <property type="term" value="F:monocarboxylic acid transmembrane transporter activity"/>
    <property type="evidence" value="ECO:0007669"/>
    <property type="project" value="TreeGrafter"/>
</dbReference>
<keyword evidence="5" id="KW-1185">Reference proteome</keyword>
<dbReference type="InterPro" id="IPR036259">
    <property type="entry name" value="MFS_trans_sf"/>
</dbReference>
<dbReference type="GO" id="GO:0016020">
    <property type="term" value="C:membrane"/>
    <property type="evidence" value="ECO:0007669"/>
    <property type="project" value="UniProtKB-SubCell"/>
</dbReference>
<dbReference type="EMBL" id="MRZV01000234">
    <property type="protein sequence ID" value="PIK54809.1"/>
    <property type="molecule type" value="Genomic_DNA"/>
</dbReference>
<keyword evidence="2" id="KW-0812">Transmembrane</keyword>
<feature type="transmembrane region" description="Helical" evidence="2">
    <location>
        <begin position="123"/>
        <end position="147"/>
    </location>
</feature>
<feature type="transmembrane region" description="Helical" evidence="2">
    <location>
        <begin position="69"/>
        <end position="91"/>
    </location>
</feature>
<dbReference type="PROSITE" id="PS50850">
    <property type="entry name" value="MFS"/>
    <property type="match status" value="1"/>
</dbReference>
<keyword evidence="2" id="KW-1133">Transmembrane helix</keyword>
<name>A0A2G8L3G7_STIJA</name>
<dbReference type="Proteomes" id="UP000230750">
    <property type="component" value="Unassembled WGS sequence"/>
</dbReference>
<proteinExistence type="predicted"/>
<dbReference type="OrthoDB" id="6499973at2759"/>
<reference evidence="4 5" key="1">
    <citation type="journal article" date="2017" name="PLoS Biol.">
        <title>The sea cucumber genome provides insights into morphological evolution and visceral regeneration.</title>
        <authorList>
            <person name="Zhang X."/>
            <person name="Sun L."/>
            <person name="Yuan J."/>
            <person name="Sun Y."/>
            <person name="Gao Y."/>
            <person name="Zhang L."/>
            <person name="Li S."/>
            <person name="Dai H."/>
            <person name="Hamel J.F."/>
            <person name="Liu C."/>
            <person name="Yu Y."/>
            <person name="Liu S."/>
            <person name="Lin W."/>
            <person name="Guo K."/>
            <person name="Jin S."/>
            <person name="Xu P."/>
            <person name="Storey K.B."/>
            <person name="Huan P."/>
            <person name="Zhang T."/>
            <person name="Zhou Y."/>
            <person name="Zhang J."/>
            <person name="Lin C."/>
            <person name="Li X."/>
            <person name="Xing L."/>
            <person name="Huo D."/>
            <person name="Sun M."/>
            <person name="Wang L."/>
            <person name="Mercier A."/>
            <person name="Li F."/>
            <person name="Yang H."/>
            <person name="Xiang J."/>
        </authorList>
    </citation>
    <scope>NUCLEOTIDE SEQUENCE [LARGE SCALE GENOMIC DNA]</scope>
    <source>
        <strain evidence="4">Shaxun</strain>
        <tissue evidence="4">Muscle</tissue>
    </source>
</reference>
<dbReference type="InterPro" id="IPR020846">
    <property type="entry name" value="MFS_dom"/>
</dbReference>
<evidence type="ECO:0000256" key="1">
    <source>
        <dbReference type="ARBA" id="ARBA00004141"/>
    </source>
</evidence>
<organism evidence="4 5">
    <name type="scientific">Stichopus japonicus</name>
    <name type="common">Sea cucumber</name>
    <dbReference type="NCBI Taxonomy" id="307972"/>
    <lineage>
        <taxon>Eukaryota</taxon>
        <taxon>Metazoa</taxon>
        <taxon>Echinodermata</taxon>
        <taxon>Eleutherozoa</taxon>
        <taxon>Echinozoa</taxon>
        <taxon>Holothuroidea</taxon>
        <taxon>Aspidochirotacea</taxon>
        <taxon>Aspidochirotida</taxon>
        <taxon>Stichopodidae</taxon>
        <taxon>Apostichopus</taxon>
    </lineage>
</organism>
<feature type="transmembrane region" description="Helical" evidence="2">
    <location>
        <begin position="159"/>
        <end position="178"/>
    </location>
</feature>
<dbReference type="SUPFAM" id="SSF103473">
    <property type="entry name" value="MFS general substrate transporter"/>
    <property type="match status" value="1"/>
</dbReference>
<dbReference type="PANTHER" id="PTHR11360:SF284">
    <property type="entry name" value="EG:103B4.3 PROTEIN-RELATED"/>
    <property type="match status" value="1"/>
</dbReference>
<comment type="subcellular location">
    <subcellularLocation>
        <location evidence="1">Membrane</location>
        <topology evidence="1">Multi-pass membrane protein</topology>
    </subcellularLocation>
</comment>
<feature type="transmembrane region" description="Helical" evidence="2">
    <location>
        <begin position="30"/>
        <end position="49"/>
    </location>
</feature>
<dbReference type="Gene3D" id="1.20.1250.20">
    <property type="entry name" value="MFS general substrate transporter like domains"/>
    <property type="match status" value="1"/>
</dbReference>
<gene>
    <name evidence="4" type="ORF">BSL78_08331</name>
</gene>
<dbReference type="AlphaFoldDB" id="A0A2G8L3G7"/>
<feature type="transmembrane region" description="Helical" evidence="2">
    <location>
        <begin position="98"/>
        <end position="117"/>
    </location>
</feature>
<evidence type="ECO:0000256" key="2">
    <source>
        <dbReference type="SAM" id="Phobius"/>
    </source>
</evidence>
<feature type="domain" description="Major facilitator superfamily (MFS) profile" evidence="3">
    <location>
        <begin position="29"/>
        <end position="179"/>
    </location>
</feature>
<dbReference type="InterPro" id="IPR011701">
    <property type="entry name" value="MFS"/>
</dbReference>
<accession>A0A2G8L3G7</accession>
<protein>
    <submittedName>
        <fullName evidence="4">Putative monocarboxylate transporter 13</fullName>
    </submittedName>
</protein>
<sequence>MPHRPSRVSQVSIKIGDIERAIPVKDGGKAWLLVLGAFVCQMLCAGLVQGMGVTFVELQNYFGASATDISWIGSCLTFSACSISVVSGALSRQIGCRPVVVCGGLLASVSMIAASFSEELWHLYITISLTGFGCGLALPAAISVIGFNFQVHFGIANGLQYAGVGVGIMSIPPLFQFLV</sequence>
<comment type="caution">
    <text evidence="4">The sequence shown here is derived from an EMBL/GenBank/DDBJ whole genome shotgun (WGS) entry which is preliminary data.</text>
</comment>
<dbReference type="InterPro" id="IPR050327">
    <property type="entry name" value="Proton-linked_MCT"/>
</dbReference>
<evidence type="ECO:0000259" key="3">
    <source>
        <dbReference type="PROSITE" id="PS50850"/>
    </source>
</evidence>
<evidence type="ECO:0000313" key="4">
    <source>
        <dbReference type="EMBL" id="PIK54809.1"/>
    </source>
</evidence>